<protein>
    <recommendedName>
        <fullName evidence="5">Anti-sigma factor</fullName>
    </recommendedName>
</protein>
<feature type="region of interest" description="Disordered" evidence="1">
    <location>
        <begin position="124"/>
        <end position="145"/>
    </location>
</feature>
<keyword evidence="2" id="KW-0472">Membrane</keyword>
<sequence length="249" mass="26100">MAGYAEHEDSAAADALWAAITGEPLPEGARDDPEAVAEHRSAVADLVVLREQLAAIGGALVEAGEETRPVRVPRQRPRRPAGAPRNRGRRPLAVVLGTLAAAVVASMVVGMGWLIAQGGGVDSKSSADSGAKAADSASGSASLSGPGYLACSRLLAEGEIAGFEPVPGTGRDRVTLDVTRSYKPAKGKTRVSFLVDREEAAPRRGEHVLVGIRRGAVTPDRWTTGEKDIARDREWILRALPASRSLTCE</sequence>
<dbReference type="Proteomes" id="UP001597058">
    <property type="component" value="Unassembled WGS sequence"/>
</dbReference>
<evidence type="ECO:0000256" key="1">
    <source>
        <dbReference type="SAM" id="MobiDB-lite"/>
    </source>
</evidence>
<comment type="caution">
    <text evidence="3">The sequence shown here is derived from an EMBL/GenBank/DDBJ whole genome shotgun (WGS) entry which is preliminary data.</text>
</comment>
<reference evidence="4" key="1">
    <citation type="journal article" date="2019" name="Int. J. Syst. Evol. Microbiol.">
        <title>The Global Catalogue of Microorganisms (GCM) 10K type strain sequencing project: providing services to taxonomists for standard genome sequencing and annotation.</title>
        <authorList>
            <consortium name="The Broad Institute Genomics Platform"/>
            <consortium name="The Broad Institute Genome Sequencing Center for Infectious Disease"/>
            <person name="Wu L."/>
            <person name="Ma J."/>
        </authorList>
    </citation>
    <scope>NUCLEOTIDE SEQUENCE [LARGE SCALE GENOMIC DNA]</scope>
    <source>
        <strain evidence="4">CGMCC 4.7020</strain>
    </source>
</reference>
<evidence type="ECO:0000313" key="4">
    <source>
        <dbReference type="Proteomes" id="UP001597058"/>
    </source>
</evidence>
<evidence type="ECO:0000256" key="2">
    <source>
        <dbReference type="SAM" id="Phobius"/>
    </source>
</evidence>
<evidence type="ECO:0000313" key="3">
    <source>
        <dbReference type="EMBL" id="MFD1307209.1"/>
    </source>
</evidence>
<proteinExistence type="predicted"/>
<accession>A0ABW3XEC2</accession>
<gene>
    <name evidence="3" type="ORF">ACFQ5X_15305</name>
</gene>
<keyword evidence="2" id="KW-0812">Transmembrane</keyword>
<dbReference type="RefSeq" id="WP_381241214.1">
    <property type="nucleotide sequence ID" value="NZ_JBHSKH010000086.1"/>
</dbReference>
<evidence type="ECO:0008006" key="5">
    <source>
        <dbReference type="Google" id="ProtNLM"/>
    </source>
</evidence>
<name>A0ABW3XEC2_9ACTN</name>
<feature type="transmembrane region" description="Helical" evidence="2">
    <location>
        <begin position="92"/>
        <end position="116"/>
    </location>
</feature>
<organism evidence="3 4">
    <name type="scientific">Streptomyces kaempferi</name>
    <dbReference type="NCBI Taxonomy" id="333725"/>
    <lineage>
        <taxon>Bacteria</taxon>
        <taxon>Bacillati</taxon>
        <taxon>Actinomycetota</taxon>
        <taxon>Actinomycetes</taxon>
        <taxon>Kitasatosporales</taxon>
        <taxon>Streptomycetaceae</taxon>
        <taxon>Streptomyces</taxon>
    </lineage>
</organism>
<keyword evidence="2" id="KW-1133">Transmembrane helix</keyword>
<feature type="region of interest" description="Disordered" evidence="1">
    <location>
        <begin position="65"/>
        <end position="88"/>
    </location>
</feature>
<dbReference type="EMBL" id="JBHTMM010000016">
    <property type="protein sequence ID" value="MFD1307209.1"/>
    <property type="molecule type" value="Genomic_DNA"/>
</dbReference>
<keyword evidence="4" id="KW-1185">Reference proteome</keyword>